<evidence type="ECO:0000256" key="2">
    <source>
        <dbReference type="SAM" id="MobiDB-lite"/>
    </source>
</evidence>
<comment type="caution">
    <text evidence="4">The sequence shown here is derived from an EMBL/GenBank/DDBJ whole genome shotgun (WGS) entry which is preliminary data.</text>
</comment>
<reference evidence="4 5" key="1">
    <citation type="submission" date="2016-07" db="EMBL/GenBank/DDBJ databases">
        <title>Pervasive Adenine N6-methylation of Active Genes in Fungi.</title>
        <authorList>
            <consortium name="DOE Joint Genome Institute"/>
            <person name="Mondo S.J."/>
            <person name="Dannebaum R.O."/>
            <person name="Kuo R.C."/>
            <person name="Labutti K."/>
            <person name="Haridas S."/>
            <person name="Kuo A."/>
            <person name="Salamov A."/>
            <person name="Ahrendt S.R."/>
            <person name="Lipzen A."/>
            <person name="Sullivan W."/>
            <person name="Andreopoulos W.B."/>
            <person name="Clum A."/>
            <person name="Lindquist E."/>
            <person name="Daum C."/>
            <person name="Ramamoorthy G.K."/>
            <person name="Gryganskyi A."/>
            <person name="Culley D."/>
            <person name="Magnuson J.K."/>
            <person name="James T.Y."/>
            <person name="O'Malley M.A."/>
            <person name="Stajich J.E."/>
            <person name="Spatafora J.W."/>
            <person name="Visel A."/>
            <person name="Grigoriev I.V."/>
        </authorList>
    </citation>
    <scope>NUCLEOTIDE SEQUENCE [LARGE SCALE GENOMIC DNA]</scope>
    <source>
        <strain evidence="4 5">CBS 115471</strain>
    </source>
</reference>
<dbReference type="EMBL" id="MCFA01000034">
    <property type="protein sequence ID" value="ORY14325.1"/>
    <property type="molecule type" value="Genomic_DNA"/>
</dbReference>
<dbReference type="PANTHER" id="PTHR30344:SF1">
    <property type="entry name" value="6-PHOSPHOGLUCONOLACTONASE"/>
    <property type="match status" value="1"/>
</dbReference>
<dbReference type="Proteomes" id="UP000193144">
    <property type="component" value="Unassembled WGS sequence"/>
</dbReference>
<feature type="region of interest" description="Disordered" evidence="2">
    <location>
        <begin position="744"/>
        <end position="797"/>
    </location>
</feature>
<feature type="compositionally biased region" description="Polar residues" evidence="2">
    <location>
        <begin position="746"/>
        <end position="755"/>
    </location>
</feature>
<accession>A0A1Y1ZX27</accession>
<feature type="region of interest" description="Disordered" evidence="2">
    <location>
        <begin position="632"/>
        <end position="713"/>
    </location>
</feature>
<dbReference type="Gene3D" id="2.130.10.10">
    <property type="entry name" value="YVTN repeat-like/Quinoprotein amine dehydrogenase"/>
    <property type="match status" value="1"/>
</dbReference>
<dbReference type="GO" id="GO:0006139">
    <property type="term" value="P:nucleobase-containing compound metabolic process"/>
    <property type="evidence" value="ECO:0007669"/>
    <property type="project" value="UniProtKB-ARBA"/>
</dbReference>
<organism evidence="4 5">
    <name type="scientific">Clohesyomyces aquaticus</name>
    <dbReference type="NCBI Taxonomy" id="1231657"/>
    <lineage>
        <taxon>Eukaryota</taxon>
        <taxon>Fungi</taxon>
        <taxon>Dikarya</taxon>
        <taxon>Ascomycota</taxon>
        <taxon>Pezizomycotina</taxon>
        <taxon>Dothideomycetes</taxon>
        <taxon>Pleosporomycetidae</taxon>
        <taxon>Pleosporales</taxon>
        <taxon>Lindgomycetaceae</taxon>
        <taxon>Clohesyomyces</taxon>
    </lineage>
</organism>
<feature type="region of interest" description="Disordered" evidence="2">
    <location>
        <begin position="195"/>
        <end position="222"/>
    </location>
</feature>
<keyword evidence="3" id="KW-0732">Signal</keyword>
<evidence type="ECO:0000256" key="1">
    <source>
        <dbReference type="ARBA" id="ARBA00005564"/>
    </source>
</evidence>
<dbReference type="Pfam" id="PF10282">
    <property type="entry name" value="Lactonase"/>
    <property type="match status" value="1"/>
</dbReference>
<comment type="similarity">
    <text evidence="1">Belongs to the cycloisomerase 2 family.</text>
</comment>
<name>A0A1Y1ZX27_9PLEO</name>
<dbReference type="InterPro" id="IPR016193">
    <property type="entry name" value="Cytidine_deaminase-like"/>
</dbReference>
<evidence type="ECO:0000313" key="5">
    <source>
        <dbReference type="Proteomes" id="UP000193144"/>
    </source>
</evidence>
<protein>
    <submittedName>
        <fullName evidence="4">Lactonase, 7-bladed beta-propeller-domain-containing protein</fullName>
    </submittedName>
</protein>
<feature type="compositionally biased region" description="Polar residues" evidence="2">
    <location>
        <begin position="788"/>
        <end position="797"/>
    </location>
</feature>
<dbReference type="SUPFAM" id="SSF53927">
    <property type="entry name" value="Cytidine deaminase-like"/>
    <property type="match status" value="1"/>
</dbReference>
<feature type="region of interest" description="Disordered" evidence="2">
    <location>
        <begin position="373"/>
        <end position="398"/>
    </location>
</feature>
<dbReference type="GO" id="GO:0017057">
    <property type="term" value="F:6-phosphogluconolactonase activity"/>
    <property type="evidence" value="ECO:0007669"/>
    <property type="project" value="TreeGrafter"/>
</dbReference>
<feature type="compositionally biased region" description="Basic and acidic residues" evidence="2">
    <location>
        <begin position="658"/>
        <end position="674"/>
    </location>
</feature>
<dbReference type="InterPro" id="IPR019405">
    <property type="entry name" value="Lactonase_7-beta_prop"/>
</dbReference>
<gene>
    <name evidence="4" type="ORF">BCR34DRAFT_479660</name>
</gene>
<dbReference type="InterPro" id="IPR015943">
    <property type="entry name" value="WD40/YVTN_repeat-like_dom_sf"/>
</dbReference>
<keyword evidence="5" id="KW-1185">Reference proteome</keyword>
<dbReference type="SUPFAM" id="SSF51004">
    <property type="entry name" value="C-terminal (heme d1) domain of cytochrome cd1-nitrite reductase"/>
    <property type="match status" value="1"/>
</dbReference>
<proteinExistence type="inferred from homology"/>
<dbReference type="STRING" id="1231657.A0A1Y1ZX27"/>
<dbReference type="Gene3D" id="3.40.140.10">
    <property type="entry name" value="Cytidine Deaminase, domain 2"/>
    <property type="match status" value="1"/>
</dbReference>
<feature type="signal peptide" evidence="3">
    <location>
        <begin position="1"/>
        <end position="18"/>
    </location>
</feature>
<evidence type="ECO:0000256" key="3">
    <source>
        <dbReference type="SAM" id="SignalP"/>
    </source>
</evidence>
<feature type="chain" id="PRO_5012756481" evidence="3">
    <location>
        <begin position="19"/>
        <end position="881"/>
    </location>
</feature>
<dbReference type="InterPro" id="IPR011048">
    <property type="entry name" value="Haem_d1_sf"/>
</dbReference>
<dbReference type="PANTHER" id="PTHR30344">
    <property type="entry name" value="6-PHOSPHOGLUCONOLACTONASE-RELATED"/>
    <property type="match status" value="1"/>
</dbReference>
<feature type="compositionally biased region" description="Polar residues" evidence="2">
    <location>
        <begin position="679"/>
        <end position="699"/>
    </location>
</feature>
<dbReference type="OrthoDB" id="9972196at2759"/>
<sequence length="881" mass="94926">MLPSHHILIPLFGGFATAANLYASHYSGTINLLSFSGSSLTLTSSTKSGNSMPSWLTYDGAGKALYAPDENYGSTGTLTSFSIGANGALTQSGKITAPGGAVASCVYGGSDGRGFIANAHYQSSQVTTFKLPLNGGQALQTLKFSMSGRGPNSRQDVPHPHHVFTDPTGGYLLTPDLGADIIRIWSIDKSSGKLTECAPGKTPGGTGPRHGTFWTPGGAKSSRVRRGNAAAADGTMLFVANELGNSVSAWSVSYPSSGCLTLSLKQTLTPYPGNSSAPSGTKVAEVHTKDSFLYSTNRNDKKFRPNDSISQYAISSTGALTLVENTSSFGTYPRTFDINKAGDYVAIGDQTTANVAIVKRDPTTGKLTGQAATLRIGSAGTPENEDGPKDSSNTNVQASGPYKQRLLATLNNHARLRSSLVINMRTDNYLSLCLEQAANSPLHYRHGCIIVRGGKVIGHGFNDYRSGFNGGALKTGQLSTRTLDGDTLAELKKKHKLKFERELKDQNNSRRKNEMESKVATKTFTPFEILGGSGKHVNTPFSMHSEMMAIHSALSASSTLASSAVSSQKPCIKLPSDSKRKARLRREVVKNYVEKVCAAAIAHGDLKPLHLNRATLNLEFQRKEVEEDVAPLKENSAEKHRPKNQNCNYHQKNKYRSGQHEQKQPRQHGHEKLLRGKTTGASDSSGKTRSRGSPFNHTSADGKPQPILMPKGHTGTYSAVERKKHPRLNGADLYVARLGWADHHPSPSQTSNCFNSPEDAGETNPLKLSKTSTGSLHDELRNPHPAKSPSSPSTEASCTRNANVLSSRPCYRCISYMHSAGIKRVFWTNDRGEWEGAKVRDLVDALDNRGNGETSDVLAAVQNVFVTKHEVLMLRRTMGNG</sequence>
<dbReference type="AlphaFoldDB" id="A0A1Y1ZX27"/>
<evidence type="ECO:0000313" key="4">
    <source>
        <dbReference type="EMBL" id="ORY14325.1"/>
    </source>
</evidence>
<dbReference type="InterPro" id="IPR050282">
    <property type="entry name" value="Cycloisomerase_2"/>
</dbReference>